<feature type="signal peptide" evidence="1">
    <location>
        <begin position="1"/>
        <end position="20"/>
    </location>
</feature>
<keyword evidence="3" id="KW-1185">Reference proteome</keyword>
<evidence type="ECO:0000313" key="3">
    <source>
        <dbReference type="Proteomes" id="UP000807353"/>
    </source>
</evidence>
<organism evidence="2 3">
    <name type="scientific">Collybia nuda</name>
    <dbReference type="NCBI Taxonomy" id="64659"/>
    <lineage>
        <taxon>Eukaryota</taxon>
        <taxon>Fungi</taxon>
        <taxon>Dikarya</taxon>
        <taxon>Basidiomycota</taxon>
        <taxon>Agaricomycotina</taxon>
        <taxon>Agaricomycetes</taxon>
        <taxon>Agaricomycetidae</taxon>
        <taxon>Agaricales</taxon>
        <taxon>Tricholomatineae</taxon>
        <taxon>Clitocybaceae</taxon>
        <taxon>Collybia</taxon>
    </lineage>
</organism>
<accession>A0A9P5Y334</accession>
<evidence type="ECO:0000256" key="1">
    <source>
        <dbReference type="SAM" id="SignalP"/>
    </source>
</evidence>
<dbReference type="Pfam" id="PF12138">
    <property type="entry name" value="Spherulin4"/>
    <property type="match status" value="1"/>
</dbReference>
<keyword evidence="1" id="KW-0732">Signal</keyword>
<gene>
    <name evidence="2" type="ORF">BDZ94DRAFT_818590</name>
</gene>
<dbReference type="PANTHER" id="PTHR35040">
    <property type="match status" value="1"/>
</dbReference>
<dbReference type="PANTHER" id="PTHR35040:SF9">
    <property type="entry name" value="4-LIKE CELL SURFACE PROTEIN, PUTATIVE (AFU_ORTHOLOGUE AFUA_4G14080)-RELATED"/>
    <property type="match status" value="1"/>
</dbReference>
<feature type="chain" id="PRO_5040200809" evidence="1">
    <location>
        <begin position="21"/>
        <end position="294"/>
    </location>
</feature>
<evidence type="ECO:0000313" key="2">
    <source>
        <dbReference type="EMBL" id="KAF9461384.1"/>
    </source>
</evidence>
<dbReference type="OrthoDB" id="5342184at2759"/>
<comment type="caution">
    <text evidence="2">The sequence shown here is derived from an EMBL/GenBank/DDBJ whole genome shotgun (WGS) entry which is preliminary data.</text>
</comment>
<protein>
    <submittedName>
        <fullName evidence="2">Spherulation-specific family 4-domain-containing protein</fullName>
    </submittedName>
</protein>
<dbReference type="AlphaFoldDB" id="A0A9P5Y334"/>
<sequence length="294" mass="31792">MLPTLLITQIFLSLYVQSLGIFIPLDVDPGSGTCSGWKQVISSISGNPQTPFFSIVNPNDGPGDHGSQPNTAFQQCVQSLRPRANAIVLGYISIGSKSSSNIQAEVDTYAGWDSPYRPTGILFDGVSSGSSLFNQYENYTTYARRKGFSFIGLDPGEMPDPLYFSIADLVNTYESSYASFNASEDVFDSPSAPISKQSVWLTGAPNTGSYSAVISQIIKKGVAAAYISNLRDDEAGIPIQWSLFVEDVSKANEALDNSTTTETSTTMVNNLVWTLPKVDLLNFNILCTPFSAHN</sequence>
<name>A0A9P5Y334_9AGAR</name>
<dbReference type="Proteomes" id="UP000807353">
    <property type="component" value="Unassembled WGS sequence"/>
</dbReference>
<dbReference type="EMBL" id="MU150285">
    <property type="protein sequence ID" value="KAF9461384.1"/>
    <property type="molecule type" value="Genomic_DNA"/>
</dbReference>
<proteinExistence type="predicted"/>
<reference evidence="2" key="1">
    <citation type="submission" date="2020-11" db="EMBL/GenBank/DDBJ databases">
        <authorList>
            <consortium name="DOE Joint Genome Institute"/>
            <person name="Ahrendt S."/>
            <person name="Riley R."/>
            <person name="Andreopoulos W."/>
            <person name="Labutti K."/>
            <person name="Pangilinan J."/>
            <person name="Ruiz-Duenas F.J."/>
            <person name="Barrasa J.M."/>
            <person name="Sanchez-Garcia M."/>
            <person name="Camarero S."/>
            <person name="Miyauchi S."/>
            <person name="Serrano A."/>
            <person name="Linde D."/>
            <person name="Babiker R."/>
            <person name="Drula E."/>
            <person name="Ayuso-Fernandez I."/>
            <person name="Pacheco R."/>
            <person name="Padilla G."/>
            <person name="Ferreira P."/>
            <person name="Barriuso J."/>
            <person name="Kellner H."/>
            <person name="Castanera R."/>
            <person name="Alfaro M."/>
            <person name="Ramirez L."/>
            <person name="Pisabarro A.G."/>
            <person name="Kuo A."/>
            <person name="Tritt A."/>
            <person name="Lipzen A."/>
            <person name="He G."/>
            <person name="Yan M."/>
            <person name="Ng V."/>
            <person name="Cullen D."/>
            <person name="Martin F."/>
            <person name="Rosso M.-N."/>
            <person name="Henrissat B."/>
            <person name="Hibbett D."/>
            <person name="Martinez A.T."/>
            <person name="Grigoriev I.V."/>
        </authorList>
    </citation>
    <scope>NUCLEOTIDE SEQUENCE</scope>
    <source>
        <strain evidence="2">CBS 247.69</strain>
    </source>
</reference>
<dbReference type="InterPro" id="IPR021986">
    <property type="entry name" value="Spherulin4"/>
</dbReference>